<dbReference type="InterPro" id="IPR023210">
    <property type="entry name" value="NADP_OxRdtase_dom"/>
</dbReference>
<comment type="caution">
    <text evidence="3">The sequence shown here is derived from an EMBL/GenBank/DDBJ whole genome shotgun (WGS) entry which is preliminary data.</text>
</comment>
<feature type="domain" description="NADP-dependent oxidoreductase" evidence="2">
    <location>
        <begin position="18"/>
        <end position="310"/>
    </location>
</feature>
<sequence length="318" mass="34805">MSALEQMPLGGCGVPISRLGMGCWAVGGHGWGAVDESESLRAIRAAYERGVTFFDTADAYGVGKSEELLARALEGHRKEVVIATKGGVCWSKERGVWIDISPSYLRSALEKSLARLKLDHVPLYYVHKPDGITPIQDSVGELERLREEGKIGAIGISNFSCEDLERALKVAPISAMQVKMNVFDRKPFLELSETCARHNVTLVAWGALADGLLTGKFTAGARFPSDDHRSRMPEFCGAEFERRLQAVARLKEMAGAHKCQVGQLALRWVLDRAPFTCSLFGAKTELQVRDNLGCDGWSLTSAELDMIDAITGFTQEVT</sequence>
<accession>A0A6V8MUS5</accession>
<organism evidence="3 4">
    <name type="scientific">Geomonas paludis</name>
    <dbReference type="NCBI Taxonomy" id="2740185"/>
    <lineage>
        <taxon>Bacteria</taxon>
        <taxon>Pseudomonadati</taxon>
        <taxon>Thermodesulfobacteriota</taxon>
        <taxon>Desulfuromonadia</taxon>
        <taxon>Geobacterales</taxon>
        <taxon>Geobacteraceae</taxon>
        <taxon>Geomonas</taxon>
    </lineage>
</organism>
<dbReference type="Gene3D" id="3.20.20.100">
    <property type="entry name" value="NADP-dependent oxidoreductase domain"/>
    <property type="match status" value="1"/>
</dbReference>
<reference evidence="4" key="1">
    <citation type="submission" date="2020-06" db="EMBL/GenBank/DDBJ databases">
        <title>Draft genomic sequecing of Geomonas sp. Red736.</title>
        <authorList>
            <person name="Itoh H."/>
            <person name="Xu Z.X."/>
            <person name="Ushijima N."/>
            <person name="Masuda Y."/>
            <person name="Shiratori Y."/>
            <person name="Senoo K."/>
        </authorList>
    </citation>
    <scope>NUCLEOTIDE SEQUENCE [LARGE SCALE GENOMIC DNA]</scope>
    <source>
        <strain evidence="4">Red736</strain>
    </source>
</reference>
<dbReference type="PANTHER" id="PTHR43364:SF4">
    <property type="entry name" value="NAD(P)-LINKED OXIDOREDUCTASE SUPERFAMILY PROTEIN"/>
    <property type="match status" value="1"/>
</dbReference>
<name>A0A6V8MUS5_9BACT</name>
<dbReference type="GO" id="GO:0005829">
    <property type="term" value="C:cytosol"/>
    <property type="evidence" value="ECO:0007669"/>
    <property type="project" value="TreeGrafter"/>
</dbReference>
<keyword evidence="1" id="KW-0560">Oxidoreductase</keyword>
<dbReference type="InterPro" id="IPR036812">
    <property type="entry name" value="NAD(P)_OxRdtase_dom_sf"/>
</dbReference>
<dbReference type="CDD" id="cd19084">
    <property type="entry name" value="AKR_AKR11B1-like"/>
    <property type="match status" value="1"/>
</dbReference>
<evidence type="ECO:0000259" key="2">
    <source>
        <dbReference type="Pfam" id="PF00248"/>
    </source>
</evidence>
<dbReference type="GO" id="GO:0016491">
    <property type="term" value="F:oxidoreductase activity"/>
    <property type="evidence" value="ECO:0007669"/>
    <property type="project" value="UniProtKB-KW"/>
</dbReference>
<protein>
    <submittedName>
        <fullName evidence="3">Oxidoreductase</fullName>
    </submittedName>
</protein>
<dbReference type="InterPro" id="IPR020471">
    <property type="entry name" value="AKR"/>
</dbReference>
<evidence type="ECO:0000256" key="1">
    <source>
        <dbReference type="ARBA" id="ARBA00023002"/>
    </source>
</evidence>
<dbReference type="Pfam" id="PF00248">
    <property type="entry name" value="Aldo_ket_red"/>
    <property type="match status" value="1"/>
</dbReference>
<dbReference type="InterPro" id="IPR050523">
    <property type="entry name" value="AKR_Detox_Biosynth"/>
</dbReference>
<dbReference type="PANTHER" id="PTHR43364">
    <property type="entry name" value="NADH-SPECIFIC METHYLGLYOXAL REDUCTASE-RELATED"/>
    <property type="match status" value="1"/>
</dbReference>
<gene>
    <name evidence="3" type="ORF">GMPD_17410</name>
</gene>
<dbReference type="EMBL" id="BLXY01000002">
    <property type="protein sequence ID" value="GFO63822.1"/>
    <property type="molecule type" value="Genomic_DNA"/>
</dbReference>
<dbReference type="SUPFAM" id="SSF51430">
    <property type="entry name" value="NAD(P)-linked oxidoreductase"/>
    <property type="match status" value="1"/>
</dbReference>
<evidence type="ECO:0000313" key="3">
    <source>
        <dbReference type="EMBL" id="GFO63822.1"/>
    </source>
</evidence>
<dbReference type="PRINTS" id="PR00069">
    <property type="entry name" value="ALDKETRDTASE"/>
</dbReference>
<dbReference type="RefSeq" id="WP_183346649.1">
    <property type="nucleotide sequence ID" value="NZ_BLXY01000002.1"/>
</dbReference>
<dbReference type="Proteomes" id="UP000568888">
    <property type="component" value="Unassembled WGS sequence"/>
</dbReference>
<evidence type="ECO:0000313" key="4">
    <source>
        <dbReference type="Proteomes" id="UP000568888"/>
    </source>
</evidence>
<dbReference type="AlphaFoldDB" id="A0A6V8MUS5"/>
<proteinExistence type="predicted"/>